<dbReference type="GO" id="GO:0000155">
    <property type="term" value="F:phosphorelay sensor kinase activity"/>
    <property type="evidence" value="ECO:0007669"/>
    <property type="project" value="InterPro"/>
</dbReference>
<dbReference type="SMART" id="SM00387">
    <property type="entry name" value="HATPase_c"/>
    <property type="match status" value="1"/>
</dbReference>
<feature type="coiled-coil region" evidence="9">
    <location>
        <begin position="1355"/>
        <end position="1421"/>
    </location>
</feature>
<dbReference type="CDD" id="cd17546">
    <property type="entry name" value="REC_hyHK_CKI1_RcsC-like"/>
    <property type="match status" value="1"/>
</dbReference>
<dbReference type="Gene3D" id="3.30.565.10">
    <property type="entry name" value="Histidine kinase-like ATPase, C-terminal domain"/>
    <property type="match status" value="1"/>
</dbReference>
<dbReference type="InterPro" id="IPR036097">
    <property type="entry name" value="HisK_dim/P_sf"/>
</dbReference>
<dbReference type="FunFam" id="3.30.565.10:FF:000010">
    <property type="entry name" value="Sensor histidine kinase RcsC"/>
    <property type="match status" value="1"/>
</dbReference>
<dbReference type="InterPro" id="IPR001789">
    <property type="entry name" value="Sig_transdc_resp-reg_receiver"/>
</dbReference>
<dbReference type="SUPFAM" id="SSF47384">
    <property type="entry name" value="Homodimeric domain of signal transducing histidine kinase"/>
    <property type="match status" value="1"/>
</dbReference>
<dbReference type="InterPro" id="IPR003594">
    <property type="entry name" value="HATPase_dom"/>
</dbReference>
<dbReference type="Proteomes" id="UP000468864">
    <property type="component" value="Unassembled WGS sequence"/>
</dbReference>
<dbReference type="PROSITE" id="PS50110">
    <property type="entry name" value="RESPONSE_REGULATORY"/>
    <property type="match status" value="3"/>
</dbReference>
<evidence type="ECO:0000259" key="10">
    <source>
        <dbReference type="PROSITE" id="PS50109"/>
    </source>
</evidence>
<evidence type="ECO:0000259" key="12">
    <source>
        <dbReference type="PROSITE" id="PS50885"/>
    </source>
</evidence>
<feature type="modified residue" description="4-aspartylphosphate" evidence="8">
    <location>
        <position position="1761"/>
    </location>
</feature>
<comment type="caution">
    <text evidence="13">The sequence shown here is derived from an EMBL/GenBank/DDBJ whole genome shotgun (WGS) entry which is preliminary data.</text>
</comment>
<feature type="domain" description="HAMP" evidence="12">
    <location>
        <begin position="1134"/>
        <end position="1186"/>
    </location>
</feature>
<dbReference type="SMART" id="SM00448">
    <property type="entry name" value="REC"/>
    <property type="match status" value="3"/>
</dbReference>
<evidence type="ECO:0000313" key="14">
    <source>
        <dbReference type="Proteomes" id="UP000468864"/>
    </source>
</evidence>
<dbReference type="PROSITE" id="PS50109">
    <property type="entry name" value="HIS_KIN"/>
    <property type="match status" value="1"/>
</dbReference>
<organism evidence="13 14">
    <name type="scientific">Rhizobium laguerreae</name>
    <dbReference type="NCBI Taxonomy" id="1076926"/>
    <lineage>
        <taxon>Bacteria</taxon>
        <taxon>Pseudomonadati</taxon>
        <taxon>Pseudomonadota</taxon>
        <taxon>Alphaproteobacteria</taxon>
        <taxon>Hyphomicrobiales</taxon>
        <taxon>Rhizobiaceae</taxon>
        <taxon>Rhizobium/Agrobacterium group</taxon>
        <taxon>Rhizobium</taxon>
    </lineage>
</organism>
<evidence type="ECO:0000259" key="11">
    <source>
        <dbReference type="PROSITE" id="PS50110"/>
    </source>
</evidence>
<evidence type="ECO:0000256" key="9">
    <source>
        <dbReference type="SAM" id="Coils"/>
    </source>
</evidence>
<sequence length="2099" mass="224564">MSNQTSEFARDSVAVDSLNGHDPKTMAFDDASALLEVLVAVRRGDFSVRMRSDLTGLTGKVADALNDIIAANQRMAQQLEHVGQVVGRDGRTSTRVRFGLSDGSWSEMEGSINGLIDDLLWPTTAVTRTITAVAKGDLLQTVPLDVDGRPLKGEFLRSADIVNTMIKQLSVFTSEVTRVAREVGTDGKLGGQAQVPEVTGVWKDLTESVNSMASNLTAQVRNIAEVTIAVANGDLSKKITVDVRGEILQLKEAINTMVDQLRSFASEVTRVAREVGTEGKLGGQALVPGVAGTWKDLTDSVNAMCGNLTAQVRNIAQVTTAVARGDLSRKITVDVSGEILELKETINTMVDQLNGFAGEVTRVAREVGTEGRLGGQAQVPGVAGTWKDLTDNVNSMASNLTAQVRNIAEVSTAIANGDLSKKITVTVSGEILELKETINTMVDQLNAFASEVTRVAREVGTEGRLGGQANVRGVAGTWKDLTENVNSMAGNLTAQVRNIADVSTAIANGDLSKKITVDVKGEILELKETINTMVDQLNAFASEVTRVAREVGTEGRLGGQANVRGVAGTWKDLTDSVNSMASNLTGQVRNIAEVATAVAQGDLSKKITVTVSGEILELKETINTMVDQLNGFAGEVTRVAREVGTEGRLGGQANVLGVAGTWKDLTDSVNSMAGNLTAQVRNIAEVSTAIANGDLSKKITVSVSGEILELKETLNTMVDQLNRFASEVTRVAREVGTEGKLGGQAQVPGVAGTWKDLTENVNSMASNLTGQVRNIAEVTTAVARGDLSRKITVDVKGEILELKNTINTMVDQLNAFAGEVTRVAREVGTEGKLGGQAQVSGVAGTWKDLTDSVNSMAGNLTAQVRNIAEVATAIANGDLSRKITVDVRGEILLLKDTLNTMVDQLRSFAGEVTRVAREVGTDGRLGGQAVVPGVAGTWKDLTDNVNLLAANLTTQVRNIAEVTTAVARGDLSRKITVDVKGEILELKNTINTMVDQLNAFAGEVTRVAREVGTEGKLGGQAQVPGVAGTWKDLTDTVNVMAANLTEQVRGIVKVVTAVANGDLKQNLTVASKGEVAALAETINNMTNTLATFADQVTTVAREVGVEGRLGGQANVPGTAGTWKDLTGNVNLLAANLTTQVRAIAEVATAVTKGDLTRSIKVDARGEVAELKDNINTMIDNLRLTTERNTEQDWLKTNLARFTNMLQGQRDLTLVGKMLLSELAPLVGAHQGVIYQVDADERQPVLSLLSVYAKGGEAAHPARLEFGQGLVGQCASDARRILVTDLPDNVVPISSGVFTTLPRSAIVLPVHFEGQVKAVIELASVGEFTELQLSFLDQLTTSIGIVLNSIEATMQTEGLLKQSQQLAAELQTQQRELQQTNEQLGQKAQQLEERNVEVEAKNQEIEQARRALEEKATELALTSKYKSEFLANMSHELRTPLNSILILGQQLGENPDGNLSGKQVEFAKTIHGAGTDLLNLISDILDLSKIESGTVSVDAEEISVSNLLEVMARPFRHEAENRNLSFAVEVGADITKSIITDSKRLQQILKNLLSNAFKFTAQGGVTLRVASATSGWSSDHPSLKHAPSVIAFEVVDTGIGIPPEKQRIIFEAFQQADASTSRKYGGTGLGLAISRELANLLGGEIQLRSTPSVGSTFVLYLPLTYVGAGAVAPRSLPPANVVEFAEAAANRRADKPTEHVEDDRHQIEAGDSVLLVVEDDAHYARVLVDLARDNGFKVLVAMRGSDALALAQDYRPAAISLDIFLPDMLGWTVLSQLKQNPQTRHIPVQIISLDEDRQHGLTRGAFAFMSKPTTPEGLGKALSRLKAYAQPRRKHLLLVEDNEAERLSVTALLGHDDIDITSVGSGSEALAALRQNSADCVVLDLSLPDMSGFEVLEQMRDDAEIGEVPVVVFTGRELSAEEDAALHSMARSVVVKGVESPERLLDETALFLHRVVADLPAAKQATLQELHSSDEDLVGETVLLVDDDARNIFALSSVLERRGMKVLTATTGSEAIDVINNEPSVAIVLMDIMMPGMDGYETMQVIRSEPRFRRLPIVALTAKAMKGDREKCLEAGASDYLAKPVNTEQLLSALRMWLHR</sequence>
<dbReference type="CDD" id="cd06225">
    <property type="entry name" value="HAMP"/>
    <property type="match status" value="11"/>
</dbReference>
<keyword evidence="9" id="KW-0175">Coiled coil</keyword>
<feature type="domain" description="HAMP" evidence="12">
    <location>
        <begin position="490"/>
        <end position="542"/>
    </location>
</feature>
<dbReference type="InterPro" id="IPR005467">
    <property type="entry name" value="His_kinase_dom"/>
</dbReference>
<dbReference type="Pfam" id="PF00512">
    <property type="entry name" value="HisKA"/>
    <property type="match status" value="1"/>
</dbReference>
<accession>A0A6N9Z834</accession>
<feature type="domain" description="HAMP" evidence="12">
    <location>
        <begin position="674"/>
        <end position="726"/>
    </location>
</feature>
<evidence type="ECO:0000256" key="2">
    <source>
        <dbReference type="ARBA" id="ARBA00004370"/>
    </source>
</evidence>
<feature type="domain" description="HAMP" evidence="12">
    <location>
        <begin position="766"/>
        <end position="818"/>
    </location>
</feature>
<evidence type="ECO:0000256" key="1">
    <source>
        <dbReference type="ARBA" id="ARBA00000085"/>
    </source>
</evidence>
<protein>
    <recommendedName>
        <fullName evidence="3">histidine kinase</fullName>
        <ecNumber evidence="3">2.7.13.3</ecNumber>
    </recommendedName>
</protein>
<dbReference type="Gene3D" id="1.10.287.130">
    <property type="match status" value="1"/>
</dbReference>
<keyword evidence="4 8" id="KW-0597">Phosphoprotein</keyword>
<feature type="domain" description="HAMP" evidence="12">
    <location>
        <begin position="306"/>
        <end position="358"/>
    </location>
</feature>
<dbReference type="InterPro" id="IPR003661">
    <property type="entry name" value="HisK_dim/P_dom"/>
</dbReference>
<dbReference type="EMBL" id="WUEP01000001">
    <property type="protein sequence ID" value="NEH89587.1"/>
    <property type="molecule type" value="Genomic_DNA"/>
</dbReference>
<evidence type="ECO:0000256" key="4">
    <source>
        <dbReference type="ARBA" id="ARBA00022553"/>
    </source>
</evidence>
<keyword evidence="7" id="KW-0902">Two-component regulatory system</keyword>
<evidence type="ECO:0000313" key="13">
    <source>
        <dbReference type="EMBL" id="NEH89587.1"/>
    </source>
</evidence>
<feature type="domain" description="HAMP" evidence="12">
    <location>
        <begin position="582"/>
        <end position="634"/>
    </location>
</feature>
<evidence type="ECO:0000256" key="8">
    <source>
        <dbReference type="PROSITE-ProRule" id="PRU00169"/>
    </source>
</evidence>
<feature type="domain" description="Histidine kinase" evidence="10">
    <location>
        <begin position="1431"/>
        <end position="1664"/>
    </location>
</feature>
<dbReference type="InterPro" id="IPR003018">
    <property type="entry name" value="GAF"/>
</dbReference>
<dbReference type="SMART" id="SM00065">
    <property type="entry name" value="GAF"/>
    <property type="match status" value="1"/>
</dbReference>
<evidence type="ECO:0000256" key="5">
    <source>
        <dbReference type="ARBA" id="ARBA00022679"/>
    </source>
</evidence>
<dbReference type="CDD" id="cd00082">
    <property type="entry name" value="HisKA"/>
    <property type="match status" value="1"/>
</dbReference>
<feature type="domain" description="Response regulatory" evidence="11">
    <location>
        <begin position="1712"/>
        <end position="1825"/>
    </location>
</feature>
<proteinExistence type="predicted"/>
<dbReference type="EC" id="2.7.13.3" evidence="3"/>
<evidence type="ECO:0000256" key="7">
    <source>
        <dbReference type="ARBA" id="ARBA00023012"/>
    </source>
</evidence>
<dbReference type="Pfam" id="PF00672">
    <property type="entry name" value="HAMP"/>
    <property type="match status" value="11"/>
</dbReference>
<dbReference type="CDD" id="cd16922">
    <property type="entry name" value="HATPase_EvgS-ArcB-TorS-like"/>
    <property type="match status" value="1"/>
</dbReference>
<keyword evidence="5" id="KW-0808">Transferase</keyword>
<dbReference type="Gene3D" id="1.20.120.1530">
    <property type="match status" value="7"/>
</dbReference>
<dbReference type="Pfam" id="PF02518">
    <property type="entry name" value="HATPase_c"/>
    <property type="match status" value="1"/>
</dbReference>
<feature type="domain" description="HAMP" evidence="12">
    <location>
        <begin position="117"/>
        <end position="174"/>
    </location>
</feature>
<dbReference type="SMART" id="SM00304">
    <property type="entry name" value="HAMP"/>
    <property type="match status" value="12"/>
</dbReference>
<feature type="domain" description="HAMP" evidence="12">
    <location>
        <begin position="1042"/>
        <end position="1094"/>
    </location>
</feature>
<name>A0A6N9Z834_9HYPH</name>
<dbReference type="InterPro" id="IPR036890">
    <property type="entry name" value="HATPase_C_sf"/>
</dbReference>
<dbReference type="Gene3D" id="3.30.450.40">
    <property type="match status" value="1"/>
</dbReference>
<dbReference type="Pfam" id="PF13185">
    <property type="entry name" value="GAF_2"/>
    <property type="match status" value="1"/>
</dbReference>
<comment type="subcellular location">
    <subcellularLocation>
        <location evidence="2">Membrane</location>
    </subcellularLocation>
</comment>
<dbReference type="SMART" id="SM00388">
    <property type="entry name" value="HisKA"/>
    <property type="match status" value="1"/>
</dbReference>
<feature type="domain" description="HAMP" evidence="12">
    <location>
        <begin position="214"/>
        <end position="266"/>
    </location>
</feature>
<dbReference type="FunFam" id="1.20.120.1530:FF:000002">
    <property type="entry name" value="Two-component osmosensing histidine kinase"/>
    <property type="match status" value="7"/>
</dbReference>
<dbReference type="PROSITE" id="PS50885">
    <property type="entry name" value="HAMP"/>
    <property type="match status" value="12"/>
</dbReference>
<feature type="modified residue" description="4-aspartylphosphate" evidence="8">
    <location>
        <position position="1883"/>
    </location>
</feature>
<dbReference type="Gene3D" id="3.40.50.2300">
    <property type="match status" value="3"/>
</dbReference>
<dbReference type="InterPro" id="IPR003660">
    <property type="entry name" value="HAMP_dom"/>
</dbReference>
<dbReference type="InterPro" id="IPR029016">
    <property type="entry name" value="GAF-like_dom_sf"/>
</dbReference>
<feature type="domain" description="HAMP" evidence="12">
    <location>
        <begin position="398"/>
        <end position="450"/>
    </location>
</feature>
<dbReference type="RefSeq" id="WP_163872789.1">
    <property type="nucleotide sequence ID" value="NZ_WUEP01000001.1"/>
</dbReference>
<dbReference type="SUPFAM" id="SSF52172">
    <property type="entry name" value="CheY-like"/>
    <property type="match status" value="3"/>
</dbReference>
<evidence type="ECO:0000256" key="3">
    <source>
        <dbReference type="ARBA" id="ARBA00012438"/>
    </source>
</evidence>
<feature type="domain" description="Response regulatory" evidence="11">
    <location>
        <begin position="1980"/>
        <end position="2097"/>
    </location>
</feature>
<dbReference type="CDD" id="cd00156">
    <property type="entry name" value="REC"/>
    <property type="match status" value="1"/>
</dbReference>
<evidence type="ECO:0000256" key="6">
    <source>
        <dbReference type="ARBA" id="ARBA00022777"/>
    </source>
</evidence>
<dbReference type="SUPFAM" id="SSF55781">
    <property type="entry name" value="GAF domain-like"/>
    <property type="match status" value="1"/>
</dbReference>
<feature type="modified residue" description="4-aspartylphosphate" evidence="8">
    <location>
        <position position="2030"/>
    </location>
</feature>
<dbReference type="PANTHER" id="PTHR45339:SF1">
    <property type="entry name" value="HYBRID SIGNAL TRANSDUCTION HISTIDINE KINASE J"/>
    <property type="match status" value="1"/>
</dbReference>
<feature type="coiled-coil region" evidence="9">
    <location>
        <begin position="1160"/>
        <end position="1187"/>
    </location>
</feature>
<comment type="catalytic activity">
    <reaction evidence="1">
        <text>ATP + protein L-histidine = ADP + protein N-phospho-L-histidine.</text>
        <dbReference type="EC" id="2.7.13.3"/>
    </reaction>
</comment>
<dbReference type="SUPFAM" id="SSF58104">
    <property type="entry name" value="Methyl-accepting chemotaxis protein (MCP) signaling domain"/>
    <property type="match status" value="5"/>
</dbReference>
<dbReference type="PANTHER" id="PTHR45339">
    <property type="entry name" value="HYBRID SIGNAL TRANSDUCTION HISTIDINE KINASE J"/>
    <property type="match status" value="1"/>
</dbReference>
<dbReference type="InterPro" id="IPR011006">
    <property type="entry name" value="CheY-like_superfamily"/>
</dbReference>
<feature type="domain" description="HAMP" evidence="12">
    <location>
        <begin position="858"/>
        <end position="910"/>
    </location>
</feature>
<dbReference type="PRINTS" id="PR00344">
    <property type="entry name" value="BCTRLSENSOR"/>
</dbReference>
<dbReference type="Pfam" id="PF00072">
    <property type="entry name" value="Response_reg"/>
    <property type="match status" value="3"/>
</dbReference>
<keyword evidence="6" id="KW-0418">Kinase</keyword>
<reference evidence="13 14" key="1">
    <citation type="submission" date="2019-12" db="EMBL/GenBank/DDBJ databases">
        <title>Rhizobium genotypes associated with high levels of biological nitrogen fixation by grain legumes in a temperate-maritime cropping system.</title>
        <authorList>
            <person name="Maluk M."/>
            <person name="Francesc Ferrando Molina F."/>
            <person name="Lopez Del Egido L."/>
            <person name="Lafos M."/>
            <person name="Langarica-Fuentes A."/>
            <person name="Gebre Yohannes G."/>
            <person name="Young M.W."/>
            <person name="Martin P."/>
            <person name="Gantlett R."/>
            <person name="Kenicer G."/>
            <person name="Hawes C."/>
            <person name="Begg G.S."/>
            <person name="Quilliam R.S."/>
            <person name="Squire G.R."/>
            <person name="Poole P.S."/>
            <person name="Young P.W."/>
            <person name="Iannetta P.M."/>
            <person name="James E.K."/>
        </authorList>
    </citation>
    <scope>NUCLEOTIDE SEQUENCE [LARGE SCALE GENOMIC DNA]</scope>
    <source>
        <strain evidence="13 14">JHI2449</strain>
    </source>
</reference>
<gene>
    <name evidence="13" type="ORF">GR206_00830</name>
</gene>
<dbReference type="InterPro" id="IPR004358">
    <property type="entry name" value="Sig_transdc_His_kin-like_C"/>
</dbReference>
<feature type="domain" description="HAMP" evidence="12">
    <location>
        <begin position="950"/>
        <end position="1002"/>
    </location>
</feature>
<feature type="domain" description="Response regulatory" evidence="11">
    <location>
        <begin position="1834"/>
        <end position="1950"/>
    </location>
</feature>
<dbReference type="SUPFAM" id="SSF55874">
    <property type="entry name" value="ATPase domain of HSP90 chaperone/DNA topoisomerase II/histidine kinase"/>
    <property type="match status" value="1"/>
</dbReference>
<dbReference type="GO" id="GO:0016020">
    <property type="term" value="C:membrane"/>
    <property type="evidence" value="ECO:0007669"/>
    <property type="project" value="UniProtKB-SubCell"/>
</dbReference>